<evidence type="ECO:0000313" key="2">
    <source>
        <dbReference type="Proteomes" id="UP001141259"/>
    </source>
</evidence>
<gene>
    <name evidence="1" type="ORF">NZH93_07880</name>
</gene>
<evidence type="ECO:0008006" key="3">
    <source>
        <dbReference type="Google" id="ProtNLM"/>
    </source>
</evidence>
<dbReference type="RefSeq" id="WP_259622285.1">
    <property type="nucleotide sequence ID" value="NZ_JANYMP010000003.1"/>
</dbReference>
<keyword evidence="2" id="KW-1185">Reference proteome</keyword>
<sequence length="177" mass="19500">MPDFMDQETACRALVADRDHLVAALAADTPPTIHHNPLGDDPMSLTDLVVHVSMWDEIVLGVLTEAQAGRAHWYVDPRWETRDCGRALNVGGVDAGRRLPAPLVHDRFRVVRDALIAATAAVDPGLWHKALPFRHSGPEPQTLAGLCFKVNMPEADPTRSKVYQHATVHLGLTEIQR</sequence>
<dbReference type="AlphaFoldDB" id="A0A9X2VHI7"/>
<name>A0A9X2VHI7_9PSEU</name>
<accession>A0A9X2VHI7</accession>
<dbReference type="SUPFAM" id="SSF109854">
    <property type="entry name" value="DinB/YfiT-like putative metalloenzymes"/>
    <property type="match status" value="1"/>
</dbReference>
<dbReference type="Proteomes" id="UP001141259">
    <property type="component" value="Unassembled WGS sequence"/>
</dbReference>
<protein>
    <recommendedName>
        <fullName evidence="3">DinB family protein</fullName>
    </recommendedName>
</protein>
<comment type="caution">
    <text evidence="1">The sequence shown here is derived from an EMBL/GenBank/DDBJ whole genome shotgun (WGS) entry which is preliminary data.</text>
</comment>
<dbReference type="InterPro" id="IPR034660">
    <property type="entry name" value="DinB/YfiT-like"/>
</dbReference>
<dbReference type="Gene3D" id="1.20.120.450">
    <property type="entry name" value="dinb family like domain"/>
    <property type="match status" value="1"/>
</dbReference>
<proteinExistence type="predicted"/>
<organism evidence="1 2">
    <name type="scientific">Umezawaea endophytica</name>
    <dbReference type="NCBI Taxonomy" id="1654476"/>
    <lineage>
        <taxon>Bacteria</taxon>
        <taxon>Bacillati</taxon>
        <taxon>Actinomycetota</taxon>
        <taxon>Actinomycetes</taxon>
        <taxon>Pseudonocardiales</taxon>
        <taxon>Pseudonocardiaceae</taxon>
        <taxon>Umezawaea</taxon>
    </lineage>
</organism>
<evidence type="ECO:0000313" key="1">
    <source>
        <dbReference type="EMBL" id="MCS7476770.1"/>
    </source>
</evidence>
<dbReference type="EMBL" id="JANYMP010000003">
    <property type="protein sequence ID" value="MCS7476770.1"/>
    <property type="molecule type" value="Genomic_DNA"/>
</dbReference>
<reference evidence="1" key="1">
    <citation type="submission" date="2022-08" db="EMBL/GenBank/DDBJ databases">
        <authorList>
            <person name="Tistechok S."/>
            <person name="Samborskyy M."/>
            <person name="Roman I."/>
        </authorList>
    </citation>
    <scope>NUCLEOTIDE SEQUENCE</scope>
    <source>
        <strain evidence="1">DSM 103496</strain>
    </source>
</reference>